<dbReference type="Gene3D" id="3.50.30.10">
    <property type="entry name" value="Phosphohistidine domain"/>
    <property type="match status" value="1"/>
</dbReference>
<dbReference type="Pfam" id="PF01989">
    <property type="entry name" value="AcnX_swivel_put"/>
    <property type="match status" value="1"/>
</dbReference>
<comment type="function">
    <text evidence="3">Component of a hydro-lyase that catalyzes the dehydration of mevalonate 5-phosphate (MVA5P) to form trans-anhydromevalonate 5-phosphate (tAHMP). Involved in the archaeal mevalonate (MVA) pathway, which provides fundamental precursors for isoprenoid biosynthesis, such as isopentenyl diphosphate (IPP) and dimethylallyl diphosphate (DMAPP).</text>
</comment>
<evidence type="ECO:0000313" key="8">
    <source>
        <dbReference type="EMBL" id="HGQ17568.1"/>
    </source>
</evidence>
<dbReference type="AlphaFoldDB" id="A0A7J3I742"/>
<dbReference type="EMBL" id="DTAI01000077">
    <property type="protein sequence ID" value="HGN36417.1"/>
    <property type="molecule type" value="Genomic_DNA"/>
</dbReference>
<protein>
    <recommendedName>
        <fullName evidence="5">phosphomevalonate dehydratase</fullName>
        <ecNumber evidence="5">4.2.1.182</ecNumber>
    </recommendedName>
</protein>
<sequence length="139" mass="15166">MYTEYCIDIPNSKFIGDPTEGVALNLEVLSFLGDVDRRTGTIVSEDTKARGHQVKDRILIVKKFRGSTVGVYVLYSLCKNGLAPKAVICGEPDPVIVAGIVLCSITGVFKVPETIMEQIKNGDRIRIEPLKNGARICIA</sequence>
<evidence type="ECO:0000256" key="4">
    <source>
        <dbReference type="ARBA" id="ARBA00046520"/>
    </source>
</evidence>
<evidence type="ECO:0000313" key="7">
    <source>
        <dbReference type="EMBL" id="HGN36417.1"/>
    </source>
</evidence>
<keyword evidence="1" id="KW-0456">Lyase</keyword>
<evidence type="ECO:0000256" key="3">
    <source>
        <dbReference type="ARBA" id="ARBA00045299"/>
    </source>
</evidence>
<name>A0A7J3I742_9CREN</name>
<accession>A0A7J3I742</accession>
<evidence type="ECO:0000256" key="2">
    <source>
        <dbReference type="ARBA" id="ARBA00045120"/>
    </source>
</evidence>
<comment type="caution">
    <text evidence="7">The sequence shown here is derived from an EMBL/GenBank/DDBJ whole genome shotgun (WGS) entry which is preliminary data.</text>
</comment>
<dbReference type="GO" id="GO:0016829">
    <property type="term" value="F:lyase activity"/>
    <property type="evidence" value="ECO:0007669"/>
    <property type="project" value="UniProtKB-KW"/>
</dbReference>
<dbReference type="EC" id="4.2.1.182" evidence="5"/>
<comment type="catalytic activity">
    <reaction evidence="2">
        <text>(R)-5-phosphomevalonate = (2E)-3-methyl-5-phosphooxypent-2-enoate + H2O</text>
        <dbReference type="Rhea" id="RHEA:78975"/>
        <dbReference type="ChEBI" id="CHEBI:15377"/>
        <dbReference type="ChEBI" id="CHEBI:58146"/>
        <dbReference type="ChEBI" id="CHEBI:229665"/>
        <dbReference type="EC" id="4.2.1.182"/>
    </reaction>
    <physiologicalReaction direction="left-to-right" evidence="2">
        <dbReference type="Rhea" id="RHEA:78976"/>
    </physiologicalReaction>
</comment>
<feature type="domain" description="Phosphomevalonate dehydratase small subunit-like" evidence="6">
    <location>
        <begin position="29"/>
        <end position="106"/>
    </location>
</feature>
<comment type="subunit">
    <text evidence="4">Heterodimer composed of a large subunit (PMDh-L) and a small subunit (PMDh-S).</text>
</comment>
<gene>
    <name evidence="7" type="ORF">ENT87_02560</name>
    <name evidence="8" type="ORF">ENU30_01105</name>
</gene>
<proteinExistence type="predicted"/>
<dbReference type="EMBL" id="DTBZ01000032">
    <property type="protein sequence ID" value="HGQ17568.1"/>
    <property type="molecule type" value="Genomic_DNA"/>
</dbReference>
<dbReference type="PANTHER" id="PTHR36577:SF3">
    <property type="entry name" value="DUF521 DOMAIN PROTEIN (AFU_ORTHOLOGUE AFUA_6G00490)"/>
    <property type="match status" value="1"/>
</dbReference>
<evidence type="ECO:0000259" key="6">
    <source>
        <dbReference type="Pfam" id="PF01989"/>
    </source>
</evidence>
<dbReference type="PANTHER" id="PTHR36577">
    <property type="entry name" value="DUF521 DOMAIN PROTEIN (AFU_ORTHOLOGUE AFUA_6G00490)"/>
    <property type="match status" value="1"/>
</dbReference>
<evidence type="ECO:0000256" key="1">
    <source>
        <dbReference type="ARBA" id="ARBA00023239"/>
    </source>
</evidence>
<reference evidence="7" key="1">
    <citation type="journal article" date="2020" name="mSystems">
        <title>Genome- and Community-Level Interaction Insights into Carbon Utilization and Element Cycling Functions of Hydrothermarchaeota in Hydrothermal Sediment.</title>
        <authorList>
            <person name="Zhou Z."/>
            <person name="Liu Y."/>
            <person name="Xu W."/>
            <person name="Pan J."/>
            <person name="Luo Z.H."/>
            <person name="Li M."/>
        </authorList>
    </citation>
    <scope>NUCLEOTIDE SEQUENCE [LARGE SCALE GENOMIC DNA]</scope>
    <source>
        <strain evidence="7">SpSt-618</strain>
        <strain evidence="8">SpSt-657</strain>
    </source>
</reference>
<organism evidence="7">
    <name type="scientific">Ignisphaera aggregans</name>
    <dbReference type="NCBI Taxonomy" id="334771"/>
    <lineage>
        <taxon>Archaea</taxon>
        <taxon>Thermoproteota</taxon>
        <taxon>Thermoprotei</taxon>
        <taxon>Desulfurococcales</taxon>
        <taxon>Desulfurococcaceae</taxon>
        <taxon>Ignisphaera</taxon>
    </lineage>
</organism>
<dbReference type="SUPFAM" id="SSF52016">
    <property type="entry name" value="LeuD/IlvD-like"/>
    <property type="match status" value="1"/>
</dbReference>
<dbReference type="InterPro" id="IPR002840">
    <property type="entry name" value="PMDh-S-like_dom"/>
</dbReference>
<evidence type="ECO:0000256" key="5">
    <source>
        <dbReference type="ARBA" id="ARBA00047176"/>
    </source>
</evidence>